<dbReference type="Ensembl" id="ENSCPBT00000012542.1">
    <property type="protein sequence ID" value="ENSCPBP00000010452.1"/>
    <property type="gene ID" value="ENSCPBG00000008026.1"/>
</dbReference>
<reference evidence="1" key="2">
    <citation type="submission" date="2025-09" db="UniProtKB">
        <authorList>
            <consortium name="Ensembl"/>
        </authorList>
    </citation>
    <scope>IDENTIFICATION</scope>
</reference>
<dbReference type="PANTHER" id="PTHR47080">
    <property type="entry name" value="CHROMOSOME 16 OPEN READING FRAME 96"/>
    <property type="match status" value="1"/>
</dbReference>
<dbReference type="GeneID" id="101931472"/>
<dbReference type="InterPro" id="IPR032013">
    <property type="entry name" value="DUF4795"/>
</dbReference>
<dbReference type="InterPro" id="IPR027267">
    <property type="entry name" value="AH/BAR_dom_sf"/>
</dbReference>
<dbReference type="Proteomes" id="UP000694380">
    <property type="component" value="Unplaced"/>
</dbReference>
<protein>
    <submittedName>
        <fullName evidence="1">Uncharacterized protein</fullName>
    </submittedName>
</protein>
<reference evidence="1" key="1">
    <citation type="submission" date="2025-08" db="UniProtKB">
        <authorList>
            <consortium name="Ensembl"/>
        </authorList>
    </citation>
    <scope>IDENTIFICATION</scope>
</reference>
<dbReference type="OrthoDB" id="5981048at2759"/>
<dbReference type="PANTHER" id="PTHR47080:SF1">
    <property type="entry name" value="CHROMOSOME 16 OPEN READING FRAME 96"/>
    <property type="match status" value="1"/>
</dbReference>
<dbReference type="AlphaFoldDB" id="A0A8C3FLI8"/>
<proteinExistence type="predicted"/>
<dbReference type="KEGG" id="cpic:101931472"/>
<evidence type="ECO:0000313" key="1">
    <source>
        <dbReference type="Ensembl" id="ENSCPBP00000010452.1"/>
    </source>
</evidence>
<gene>
    <name evidence="1" type="primary">C10H16orf96</name>
</gene>
<organism evidence="1 2">
    <name type="scientific">Chrysemys picta bellii</name>
    <name type="common">Western painted turtle</name>
    <name type="synonym">Emys bellii</name>
    <dbReference type="NCBI Taxonomy" id="8478"/>
    <lineage>
        <taxon>Eukaryota</taxon>
        <taxon>Metazoa</taxon>
        <taxon>Chordata</taxon>
        <taxon>Craniata</taxon>
        <taxon>Vertebrata</taxon>
        <taxon>Euteleostomi</taxon>
        <taxon>Archelosauria</taxon>
        <taxon>Testudinata</taxon>
        <taxon>Testudines</taxon>
        <taxon>Cryptodira</taxon>
        <taxon>Durocryptodira</taxon>
        <taxon>Testudinoidea</taxon>
        <taxon>Emydidae</taxon>
        <taxon>Chrysemys</taxon>
    </lineage>
</organism>
<dbReference type="SUPFAM" id="SSF103657">
    <property type="entry name" value="BAR/IMD domain-like"/>
    <property type="match status" value="1"/>
</dbReference>
<dbReference type="Pfam" id="PF16043">
    <property type="entry name" value="DUF4795"/>
    <property type="match status" value="1"/>
</dbReference>
<dbReference type="CTD" id="100361104"/>
<evidence type="ECO:0000313" key="2">
    <source>
        <dbReference type="Proteomes" id="UP000694380"/>
    </source>
</evidence>
<dbReference type="GeneTree" id="ENSGT00940000162979"/>
<sequence length="811" mass="90955">MSFSVTFAELVNIAIGTPELGNVNFNALHVLLHGLLEHLQLQNVKKEISQEERDFLQPPPSFTAKGQVQEQVSLERKSSSLFHQLQERLTRIESQLLHLNNPPTTAELLSRSQSLNKPAEEMWQMMQLKKKMEMNEEGMTKAMNTLQDLLTNIYSLQSTVSTFQEELGVLKDNFQRVNMDEMRERLAQLDQQSQLIQAILDRLDKMQAQLNSFPEQVDIVQWSALFDSLTDKSPSDPVPSLNSKRETVREALGKLCQLPDKHEALGTRISLLESELKQQADHLAKLGISDDVAADLERMKDEISSLQSKEDKGREFRSDLLAQVQKLKEQYEKLQKGSERLLSSMGDFQNLRAMVQQLDLNKADKALLEQEMNVKADKSALEAMVNHGELQSATTQLSEMMQDLLQKMSLQDKDWQKALEKLFSDMDSKLDHMALDPLRKQLEEVWKFIKKYLSEGPRFDADSAAGFKRQLFERVKCISCDRPVAMMTGPHLVTVRKANLLSRPRPASANGYEYLALQQRAREQALEGNDGHEMTSRGQLSSQQCWQCQTHAAYPVKRLSKVKALTTMYPYGDPTVLTYDNSEVDILGINGVLYKGRVSSQPANRSVSLEKEFSGAKTPRPPSKHGMERTRSATSYGSHYVSPYASSVVRTRATSAGSKSQPAQELPACMVRVKTELPPGQLPSEGGWPACEPQGTVAAPQAPPPSLPLPTIPCVNTVLCCCAGRPLLGVPAAHGRWTAPPAALPYNRANERDFLLGRARSMQWGLTIHQLHQELYWGQDGGWEGCPWRQVSPHYKPVAPPPTNQLISALT</sequence>
<keyword evidence="2" id="KW-1185">Reference proteome</keyword>
<accession>A0A8C3FLI8</accession>
<dbReference type="OMA" id="QARMMEE"/>
<name>A0A8C3FLI8_CHRPI</name>